<dbReference type="NCBIfam" id="TIGR00252">
    <property type="entry name" value="YraN family protein"/>
    <property type="match status" value="1"/>
</dbReference>
<dbReference type="InterPro" id="IPR011856">
    <property type="entry name" value="tRNA_endonuc-like_dom_sf"/>
</dbReference>
<dbReference type="PANTHER" id="PTHR34039">
    <property type="entry name" value="UPF0102 PROTEIN YRAN"/>
    <property type="match status" value="1"/>
</dbReference>
<dbReference type="CDD" id="cd20736">
    <property type="entry name" value="PoNe_Nuclease"/>
    <property type="match status" value="1"/>
</dbReference>
<name>A0ABQ0BTI3_9FIRM</name>
<gene>
    <name evidence="3" type="ORF">K340107D12_26670</name>
</gene>
<evidence type="ECO:0000313" key="3">
    <source>
        <dbReference type="EMBL" id="GAA6499851.1"/>
    </source>
</evidence>
<dbReference type="NCBIfam" id="NF009150">
    <property type="entry name" value="PRK12497.1-3"/>
    <property type="match status" value="1"/>
</dbReference>
<evidence type="ECO:0000313" key="4">
    <source>
        <dbReference type="Proteomes" id="UP001600941"/>
    </source>
</evidence>
<evidence type="ECO:0000256" key="2">
    <source>
        <dbReference type="HAMAP-Rule" id="MF_00048"/>
    </source>
</evidence>
<dbReference type="PANTHER" id="PTHR34039:SF1">
    <property type="entry name" value="UPF0102 PROTEIN YRAN"/>
    <property type="match status" value="1"/>
</dbReference>
<dbReference type="HAMAP" id="MF_00048">
    <property type="entry name" value="UPF0102"/>
    <property type="match status" value="1"/>
</dbReference>
<dbReference type="InterPro" id="IPR011335">
    <property type="entry name" value="Restrct_endonuc-II-like"/>
</dbReference>
<organism evidence="3 4">
    <name type="scientific">Blautia parvula</name>
    <dbReference type="NCBI Taxonomy" id="2877527"/>
    <lineage>
        <taxon>Bacteria</taxon>
        <taxon>Bacillati</taxon>
        <taxon>Bacillota</taxon>
        <taxon>Clostridia</taxon>
        <taxon>Lachnospirales</taxon>
        <taxon>Lachnospiraceae</taxon>
        <taxon>Blautia</taxon>
    </lineage>
</organism>
<dbReference type="RefSeq" id="WP_033142853.1">
    <property type="nucleotide sequence ID" value="NZ_BAABZQ010000001.1"/>
</dbReference>
<keyword evidence="4" id="KW-1185">Reference proteome</keyword>
<sequence length="119" mass="13937">MKRSARETGTWYEENAARYLEQQGYRILEKNFRCRQGEIDLIAMDGEYLCFIEVKFRENADCGGPFLAVDNKKQRRICHTALFYLMERGLPEDTACRFDVVGITPDETVLIKDAFLYHI</sequence>
<dbReference type="Pfam" id="PF02021">
    <property type="entry name" value="UPF0102"/>
    <property type="match status" value="1"/>
</dbReference>
<accession>A0ABQ0BTI3</accession>
<dbReference type="EMBL" id="BAABZQ010000001">
    <property type="protein sequence ID" value="GAA6499851.1"/>
    <property type="molecule type" value="Genomic_DNA"/>
</dbReference>
<evidence type="ECO:0000256" key="1">
    <source>
        <dbReference type="ARBA" id="ARBA00006738"/>
    </source>
</evidence>
<comment type="similarity">
    <text evidence="1 2">Belongs to the UPF0102 family.</text>
</comment>
<dbReference type="InterPro" id="IPR003509">
    <property type="entry name" value="UPF0102_YraN-like"/>
</dbReference>
<dbReference type="Gene3D" id="3.40.1350.10">
    <property type="match status" value="1"/>
</dbReference>
<dbReference type="Proteomes" id="UP001600941">
    <property type="component" value="Unassembled WGS sequence"/>
</dbReference>
<comment type="caution">
    <text evidence="3">The sequence shown here is derived from an EMBL/GenBank/DDBJ whole genome shotgun (WGS) entry which is preliminary data.</text>
</comment>
<reference evidence="3 4" key="1">
    <citation type="submission" date="2024-04" db="EMBL/GenBank/DDBJ databases">
        <title>Defined microbial consortia suppress multidrug-resistant proinflammatory Enterobacteriaceae via ecological control.</title>
        <authorList>
            <person name="Furuichi M."/>
            <person name="Kawaguchi T."/>
            <person name="Pust M."/>
            <person name="Yasuma K."/>
            <person name="Plichta D."/>
            <person name="Hasegawa N."/>
            <person name="Ohya T."/>
            <person name="Bhattarai S."/>
            <person name="Sasajima S."/>
            <person name="Aoto Y."/>
            <person name="Tuganbaev T."/>
            <person name="Yaginuma M."/>
            <person name="Ueda M."/>
            <person name="Okahashi N."/>
            <person name="Amafuji K."/>
            <person name="Kiridooshi Y."/>
            <person name="Sugita K."/>
            <person name="Strazar M."/>
            <person name="Skelly A."/>
            <person name="Suda W."/>
            <person name="Hattori M."/>
            <person name="Nakamoto N."/>
            <person name="Caballero S."/>
            <person name="Norman J."/>
            <person name="Olle B."/>
            <person name="Tanoue T."/>
            <person name="Arita M."/>
            <person name="Bucci V."/>
            <person name="Atarashi K."/>
            <person name="Xavier R."/>
            <person name="Honda K."/>
        </authorList>
    </citation>
    <scope>NUCLEOTIDE SEQUENCE [LARGE SCALE GENOMIC DNA]</scope>
    <source>
        <strain evidence="4">k34-0107-D12</strain>
    </source>
</reference>
<proteinExistence type="inferred from homology"/>
<dbReference type="SUPFAM" id="SSF52980">
    <property type="entry name" value="Restriction endonuclease-like"/>
    <property type="match status" value="1"/>
</dbReference>
<protein>
    <recommendedName>
        <fullName evidence="2">UPF0102 protein K340107D12_26670</fullName>
    </recommendedName>
</protein>